<dbReference type="SUPFAM" id="SSF50447">
    <property type="entry name" value="Translation proteins"/>
    <property type="match status" value="1"/>
</dbReference>
<dbReference type="OMA" id="NYIQMMY"/>
<dbReference type="GeneID" id="16997635"/>
<evidence type="ECO:0000256" key="6">
    <source>
        <dbReference type="RuleBase" id="RU000325"/>
    </source>
</evidence>
<dbReference type="EMBL" id="AP006501">
    <property type="protein sequence ID" value="BAM83042.1"/>
    <property type="molecule type" value="Genomic_DNA"/>
</dbReference>
<dbReference type="FunFam" id="2.40.30.10:FF:000001">
    <property type="entry name" value="Elongation factor Tu"/>
    <property type="match status" value="1"/>
</dbReference>
<protein>
    <recommendedName>
        <fullName evidence="6">Elongation factor Tu</fullName>
    </recommendedName>
</protein>
<dbReference type="SUPFAM" id="SSF50465">
    <property type="entry name" value="EF-Tu/eEF-1alpha/eIF2-gamma C-terminal domain"/>
    <property type="match status" value="1"/>
</dbReference>
<proteinExistence type="inferred from homology"/>
<dbReference type="GO" id="GO:0003924">
    <property type="term" value="F:GTPase activity"/>
    <property type="evidence" value="ECO:0007669"/>
    <property type="project" value="UniProtKB-UniRule"/>
</dbReference>
<dbReference type="NCBIfam" id="NF000766">
    <property type="entry name" value="PRK00049.1"/>
    <property type="match status" value="1"/>
</dbReference>
<evidence type="ECO:0000256" key="1">
    <source>
        <dbReference type="ARBA" id="ARBA00007249"/>
    </source>
</evidence>
<dbReference type="InterPro" id="IPR031157">
    <property type="entry name" value="G_TR_CS"/>
</dbReference>
<evidence type="ECO:0000256" key="4">
    <source>
        <dbReference type="ARBA" id="ARBA00022917"/>
    </source>
</evidence>
<dbReference type="PRINTS" id="PR00315">
    <property type="entry name" value="ELONGATNFCT"/>
</dbReference>
<dbReference type="Gene3D" id="3.40.50.300">
    <property type="entry name" value="P-loop containing nucleotide triphosphate hydrolases"/>
    <property type="match status" value="1"/>
</dbReference>
<dbReference type="GO" id="GO:0005739">
    <property type="term" value="C:mitochondrion"/>
    <property type="evidence" value="ECO:0007669"/>
    <property type="project" value="TreeGrafter"/>
</dbReference>
<evidence type="ECO:0000259" key="7">
    <source>
        <dbReference type="PROSITE" id="PS51722"/>
    </source>
</evidence>
<evidence type="ECO:0000256" key="5">
    <source>
        <dbReference type="ARBA" id="ARBA00023134"/>
    </source>
</evidence>
<dbReference type="GO" id="GO:0003746">
    <property type="term" value="F:translation elongation factor activity"/>
    <property type="evidence" value="ECO:0007669"/>
    <property type="project" value="UniProtKB-UniRule"/>
</dbReference>
<dbReference type="Pfam" id="PF03144">
    <property type="entry name" value="GTP_EFTU_D2"/>
    <property type="match status" value="1"/>
</dbReference>
<dbReference type="GO" id="GO:0070125">
    <property type="term" value="P:mitochondrial translational elongation"/>
    <property type="evidence" value="ECO:0007669"/>
    <property type="project" value="TreeGrafter"/>
</dbReference>
<organism evidence="8 9">
    <name type="scientific">Cyanidioschyzon merolae (strain NIES-3377 / 10D)</name>
    <name type="common">Unicellular red alga</name>
    <dbReference type="NCBI Taxonomy" id="280699"/>
    <lineage>
        <taxon>Eukaryota</taxon>
        <taxon>Rhodophyta</taxon>
        <taxon>Bangiophyceae</taxon>
        <taxon>Cyanidiales</taxon>
        <taxon>Cyanidiaceae</taxon>
        <taxon>Cyanidioschyzon</taxon>
    </lineage>
</organism>
<dbReference type="InterPro" id="IPR000795">
    <property type="entry name" value="T_Tr_GTP-bd_dom"/>
</dbReference>
<keyword evidence="3 6" id="KW-0251">Elongation factor</keyword>
<dbReference type="InterPro" id="IPR027417">
    <property type="entry name" value="P-loop_NTPase"/>
</dbReference>
<keyword evidence="2 6" id="KW-0547">Nucleotide-binding</keyword>
<dbReference type="AlphaFoldDB" id="A0A125YNY3"/>
<dbReference type="Pfam" id="PF00009">
    <property type="entry name" value="GTP_EFTU"/>
    <property type="match status" value="1"/>
</dbReference>
<dbReference type="Gramene" id="CMS502CT">
    <property type="protein sequence ID" value="CMS502CT"/>
    <property type="gene ID" value="CMS502C"/>
</dbReference>
<accession>A0A125YNY3</accession>
<dbReference type="InterPro" id="IPR009000">
    <property type="entry name" value="Transl_B-barrel_sf"/>
</dbReference>
<dbReference type="PROSITE" id="PS00301">
    <property type="entry name" value="G_TR_1"/>
    <property type="match status" value="1"/>
</dbReference>
<dbReference type="NCBIfam" id="TIGR00485">
    <property type="entry name" value="EF-Tu"/>
    <property type="match status" value="1"/>
</dbReference>
<dbReference type="PROSITE" id="PS51722">
    <property type="entry name" value="G_TR_2"/>
    <property type="match status" value="1"/>
</dbReference>
<keyword evidence="9" id="KW-1185">Reference proteome</keyword>
<dbReference type="Gene3D" id="2.40.30.10">
    <property type="entry name" value="Translation factors"/>
    <property type="match status" value="2"/>
</dbReference>
<dbReference type="CDD" id="cd01884">
    <property type="entry name" value="EF_Tu"/>
    <property type="match status" value="1"/>
</dbReference>
<dbReference type="Proteomes" id="UP000007014">
    <property type="component" value="Chromosome 19"/>
</dbReference>
<keyword evidence="5 6" id="KW-0342">GTP-binding</keyword>
<dbReference type="InterPro" id="IPR004541">
    <property type="entry name" value="Transl_elong_EFTu/EF1A_bac/org"/>
</dbReference>
<comment type="similarity">
    <text evidence="1 6">Belongs to the TRAFAC class translation factor GTPase superfamily. Classic translation factor GTPase family. EF-Tu/EF-1A subfamily.</text>
</comment>
<dbReference type="Pfam" id="PF03143">
    <property type="entry name" value="GTP_EFTU_D3"/>
    <property type="match status" value="1"/>
</dbReference>
<feature type="domain" description="Tr-type G" evidence="7">
    <location>
        <begin position="74"/>
        <end position="269"/>
    </location>
</feature>
<sequence length="463" mass="51009">MSVSCGRRIFSDIVRQVRTFATVGVDARSLAGTRNATVWRSYRTTTLQYPRLWELRASRFLSGEAVEASASKRKPHLNVGGMGHVDHGKTTLAAAITKVLAETGGARYTAYEEIDKAPEERARGITINASHLKYETPSRSYAHVDCPGHRDFVKNFITGAAQVDTAILVVSGPDGPQPQTQEHVLLSKQVGVPNFVVYLNKCDMVDDPELLDLVELEVRELLSKYEYDGDNVPIVRGSALKALQGDQSELGCGSIHKLLEILDKVPIPKRDLEKPFLMPIEDSFSITGRGTVVTGRVETGILRPGDEIEIVGLRPPEVAPMRTIVTGIETFKQSLPYAEAGENVGCLLRGVKREDVLRGQVLAKPGTSRAHRKFEADVYILTQEEGGRHTPFFSNYRPQFFVRTADVTGRFLLPPEVEMCMPGDRVRCAVELIYPVALQEGLRFAVREGGRTVGAGLVTKVIE</sequence>
<dbReference type="NCBIfam" id="NF009373">
    <property type="entry name" value="PRK12736.1"/>
    <property type="match status" value="1"/>
</dbReference>
<evidence type="ECO:0000256" key="3">
    <source>
        <dbReference type="ARBA" id="ARBA00022768"/>
    </source>
</evidence>
<dbReference type="InterPro" id="IPR041709">
    <property type="entry name" value="EF-Tu_GTP-bd"/>
</dbReference>
<dbReference type="HAMAP" id="MF_00118_B">
    <property type="entry name" value="EF_Tu_B"/>
    <property type="match status" value="1"/>
</dbReference>
<dbReference type="PANTHER" id="PTHR43721:SF22">
    <property type="entry name" value="ELONGATION FACTOR TU, MITOCHONDRIAL"/>
    <property type="match status" value="1"/>
</dbReference>
<dbReference type="RefSeq" id="XP_005539078.1">
    <property type="nucleotide sequence ID" value="XM_005539021.1"/>
</dbReference>
<dbReference type="CDD" id="cd03707">
    <property type="entry name" value="EFTU_III"/>
    <property type="match status" value="1"/>
</dbReference>
<dbReference type="OrthoDB" id="2067at2759"/>
<comment type="function">
    <text evidence="6">This protein promotes the GTP-dependent binding of aminoacyl-tRNA to the A-site of ribosomes during protein biosynthesis.</text>
</comment>
<dbReference type="SUPFAM" id="SSF52540">
    <property type="entry name" value="P-loop containing nucleoside triphosphate hydrolases"/>
    <property type="match status" value="1"/>
</dbReference>
<evidence type="ECO:0000313" key="8">
    <source>
        <dbReference type="EMBL" id="BAM83042.1"/>
    </source>
</evidence>
<dbReference type="InterPro" id="IPR004160">
    <property type="entry name" value="Transl_elong_EFTu/EF1A_C"/>
</dbReference>
<dbReference type="STRING" id="280699.A0A125YNY3"/>
<dbReference type="eggNOG" id="KOG0460">
    <property type="taxonomic scope" value="Eukaryota"/>
</dbReference>
<gene>
    <name evidence="8" type="ORF">CYME_CMS502C</name>
</gene>
<evidence type="ECO:0000313" key="9">
    <source>
        <dbReference type="Proteomes" id="UP000007014"/>
    </source>
</evidence>
<reference evidence="8 9" key="2">
    <citation type="journal article" date="2007" name="BMC Biol.">
        <title>A 100%-complete sequence reveals unusually simple genomic features in the hot-spring red alga Cyanidioschyzon merolae.</title>
        <authorList>
            <person name="Nozaki H."/>
            <person name="Takano H."/>
            <person name="Misumi O."/>
            <person name="Terasawa K."/>
            <person name="Matsuzaki M."/>
            <person name="Maruyama S."/>
            <person name="Nishida K."/>
            <person name="Yagisawa F."/>
            <person name="Yoshida Y."/>
            <person name="Fujiwara T."/>
            <person name="Takio S."/>
            <person name="Tamura K."/>
            <person name="Chung S.J."/>
            <person name="Nakamura S."/>
            <person name="Kuroiwa H."/>
            <person name="Tanaka K."/>
            <person name="Sato N."/>
            <person name="Kuroiwa T."/>
        </authorList>
    </citation>
    <scope>NUCLEOTIDE SEQUENCE [LARGE SCALE GENOMIC DNA]</scope>
    <source>
        <strain evidence="8 9">10D</strain>
    </source>
</reference>
<name>A0A125YNY3_CYAM1</name>
<dbReference type="InterPro" id="IPR009001">
    <property type="entry name" value="Transl_elong_EF1A/Init_IF2_C"/>
</dbReference>
<dbReference type="InterPro" id="IPR050055">
    <property type="entry name" value="EF-Tu_GTPase"/>
</dbReference>
<dbReference type="GO" id="GO:0005525">
    <property type="term" value="F:GTP binding"/>
    <property type="evidence" value="ECO:0007669"/>
    <property type="project" value="UniProtKB-UniRule"/>
</dbReference>
<dbReference type="KEGG" id="cme:CYME_CMS502C"/>
<dbReference type="FunFam" id="3.40.50.300:FF:000003">
    <property type="entry name" value="Elongation factor Tu"/>
    <property type="match status" value="1"/>
</dbReference>
<evidence type="ECO:0000256" key="2">
    <source>
        <dbReference type="ARBA" id="ARBA00022741"/>
    </source>
</evidence>
<dbReference type="CDD" id="cd03697">
    <property type="entry name" value="EFTU_II"/>
    <property type="match status" value="1"/>
</dbReference>
<dbReference type="NCBIfam" id="NF009372">
    <property type="entry name" value="PRK12735.1"/>
    <property type="match status" value="1"/>
</dbReference>
<dbReference type="PANTHER" id="PTHR43721">
    <property type="entry name" value="ELONGATION FACTOR TU-RELATED"/>
    <property type="match status" value="1"/>
</dbReference>
<keyword evidence="4" id="KW-0648">Protein biosynthesis</keyword>
<dbReference type="InterPro" id="IPR004161">
    <property type="entry name" value="EFTu-like_2"/>
</dbReference>
<reference evidence="8 9" key="1">
    <citation type="journal article" date="2004" name="Nature">
        <title>Genome sequence of the ultrasmall unicellular red alga Cyanidioschyzon merolae 10D.</title>
        <authorList>
            <person name="Matsuzaki M."/>
            <person name="Misumi O."/>
            <person name="Shin-i T."/>
            <person name="Maruyama S."/>
            <person name="Takahara M."/>
            <person name="Miyagishima S."/>
            <person name="Mori T."/>
            <person name="Nishida K."/>
            <person name="Yagisawa F."/>
            <person name="Nishida K."/>
            <person name="Yoshida Y."/>
            <person name="Nishimura Y."/>
            <person name="Nakao S."/>
            <person name="Kobayashi T."/>
            <person name="Momoyama Y."/>
            <person name="Higashiyama T."/>
            <person name="Minoda A."/>
            <person name="Sano M."/>
            <person name="Nomoto H."/>
            <person name="Oishi K."/>
            <person name="Hayashi H."/>
            <person name="Ohta F."/>
            <person name="Nishizaka S."/>
            <person name="Haga S."/>
            <person name="Miura S."/>
            <person name="Morishita T."/>
            <person name="Kabeya Y."/>
            <person name="Terasawa K."/>
            <person name="Suzuki Y."/>
            <person name="Ishii Y."/>
            <person name="Asakawa S."/>
            <person name="Takano H."/>
            <person name="Ohta N."/>
            <person name="Kuroiwa H."/>
            <person name="Tanaka K."/>
            <person name="Shimizu N."/>
            <person name="Sugano S."/>
            <person name="Sato N."/>
            <person name="Nozaki H."/>
            <person name="Ogasawara N."/>
            <person name="Kohara Y."/>
            <person name="Kuroiwa T."/>
        </authorList>
    </citation>
    <scope>NUCLEOTIDE SEQUENCE [LARGE SCALE GENOMIC DNA]</scope>
    <source>
        <strain evidence="8 9">10D</strain>
    </source>
</reference>
<dbReference type="InterPro" id="IPR033720">
    <property type="entry name" value="EFTU_2"/>
</dbReference>